<feature type="transmembrane region" description="Helical" evidence="1">
    <location>
        <begin position="254"/>
        <end position="272"/>
    </location>
</feature>
<dbReference type="Gene3D" id="2.70.170.10">
    <property type="entry name" value="Neurotransmitter-gated ion-channel ligand-binding domain"/>
    <property type="match status" value="1"/>
</dbReference>
<dbReference type="RefSeq" id="XP_015509384.1">
    <property type="nucleotide sequence ID" value="XM_015653898.2"/>
</dbReference>
<dbReference type="SUPFAM" id="SSF63712">
    <property type="entry name" value="Nicotinic receptor ligand binding domain-like"/>
    <property type="match status" value="1"/>
</dbReference>
<dbReference type="GO" id="GO:0004888">
    <property type="term" value="F:transmembrane signaling receptor activity"/>
    <property type="evidence" value="ECO:0007669"/>
    <property type="project" value="InterPro"/>
</dbReference>
<dbReference type="InParanoid" id="A0A6J0B2U5"/>
<dbReference type="Proteomes" id="UP000829291">
    <property type="component" value="Chromosome 1"/>
</dbReference>
<dbReference type="CDD" id="cd18989">
    <property type="entry name" value="LGIC_ECD_cation"/>
    <property type="match status" value="1"/>
</dbReference>
<dbReference type="AlphaFoldDB" id="A0A6J0B2U5"/>
<dbReference type="PRINTS" id="PR00252">
    <property type="entry name" value="NRIONCHANNEL"/>
</dbReference>
<dbReference type="Pfam" id="PF02931">
    <property type="entry name" value="Neur_chan_LBD"/>
    <property type="match status" value="1"/>
</dbReference>
<dbReference type="KEGG" id="nlo:107216646"/>
<feature type="chain" id="PRO_5027112200" evidence="2">
    <location>
        <begin position="20"/>
        <end position="430"/>
    </location>
</feature>
<keyword evidence="1" id="KW-1133">Transmembrane helix</keyword>
<accession>A0A6J0B2U5</accession>
<feature type="domain" description="Neurotransmitter-gated ion-channel ligand-binding" evidence="3">
    <location>
        <begin position="41"/>
        <end position="246"/>
    </location>
</feature>
<feature type="transmembrane region" description="Helical" evidence="1">
    <location>
        <begin position="279"/>
        <end position="298"/>
    </location>
</feature>
<dbReference type="InterPro" id="IPR006201">
    <property type="entry name" value="Neur_channel"/>
</dbReference>
<evidence type="ECO:0000256" key="2">
    <source>
        <dbReference type="SAM" id="SignalP"/>
    </source>
</evidence>
<reference evidence="5" key="1">
    <citation type="submission" date="2025-08" db="UniProtKB">
        <authorList>
            <consortium name="RefSeq"/>
        </authorList>
    </citation>
    <scope>IDENTIFICATION</scope>
    <source>
        <tissue evidence="5">Thorax and Abdomen</tissue>
    </source>
</reference>
<dbReference type="GO" id="GO:0005230">
    <property type="term" value="F:extracellular ligand-gated monoatomic ion channel activity"/>
    <property type="evidence" value="ECO:0007669"/>
    <property type="project" value="InterPro"/>
</dbReference>
<keyword evidence="2" id="KW-0732">Signal</keyword>
<protein>
    <submittedName>
        <fullName evidence="5">Neuronal acetylcholine receptor subunit beta-3-like</fullName>
    </submittedName>
</protein>
<name>A0A6J0B2U5_NEOLC</name>
<feature type="signal peptide" evidence="2">
    <location>
        <begin position="1"/>
        <end position="19"/>
    </location>
</feature>
<evidence type="ECO:0000313" key="4">
    <source>
        <dbReference type="Proteomes" id="UP000829291"/>
    </source>
</evidence>
<keyword evidence="1" id="KW-0812">Transmembrane</keyword>
<keyword evidence="4" id="KW-1185">Reference proteome</keyword>
<dbReference type="GO" id="GO:0016020">
    <property type="term" value="C:membrane"/>
    <property type="evidence" value="ECO:0007669"/>
    <property type="project" value="InterPro"/>
</dbReference>
<organism evidence="5">
    <name type="scientific">Neodiprion lecontei</name>
    <name type="common">Redheaded pine sawfly</name>
    <dbReference type="NCBI Taxonomy" id="441921"/>
    <lineage>
        <taxon>Eukaryota</taxon>
        <taxon>Metazoa</taxon>
        <taxon>Ecdysozoa</taxon>
        <taxon>Arthropoda</taxon>
        <taxon>Hexapoda</taxon>
        <taxon>Insecta</taxon>
        <taxon>Pterygota</taxon>
        <taxon>Neoptera</taxon>
        <taxon>Endopterygota</taxon>
        <taxon>Hymenoptera</taxon>
        <taxon>Tenthredinoidea</taxon>
        <taxon>Diprionidae</taxon>
        <taxon>Diprioninae</taxon>
        <taxon>Neodiprion</taxon>
    </lineage>
</organism>
<dbReference type="InterPro" id="IPR006202">
    <property type="entry name" value="Neur_chan_lig-bd"/>
</dbReference>
<keyword evidence="1" id="KW-0472">Membrane</keyword>
<feature type="transmembrane region" description="Helical" evidence="1">
    <location>
        <begin position="310"/>
        <end position="331"/>
    </location>
</feature>
<sequence length="430" mass="49058">MTRLLVLGFILLAINNTIQFSVDKYSQCPEDRVKNRSMTLQLRKHLFCDYDNYVRPSLQQDNATKVYLELIPKFIEFDDHANTLVLHAWMALIWTDEHLSWNISKFGNLNSLQVSSDELWIPHLYVYNSGNLDREQYGIPKTDCVLHSSGRVACVPALKYTSHCIANYQHWPFDSHNCTLYLGSWSHTGEEIDYSFIHRGVIQMPDFTPNPQWKLLSISAQKKVERFEAMNYTFPRLVFNVVVERHSTFMQTTILAPAIVLIVLTMMVLWLNPMTSERMVLAALNLICHLLCIIDVNWQVPFNGDTLPSILVFHQNSLVIASVVLFLTALLRQLKQISIPAPVCLTSITSFILERKAGQFILLATLDPKNSTTLGTTDDNVGLIQSSATSSRINPESFNAWHHFATLLNRLSFIAVLLTYVIMISVLLPK</sequence>
<proteinExistence type="predicted"/>
<evidence type="ECO:0000259" key="3">
    <source>
        <dbReference type="Pfam" id="PF02931"/>
    </source>
</evidence>
<gene>
    <name evidence="5" type="primary">LOC107216646</name>
</gene>
<dbReference type="InterPro" id="IPR036734">
    <property type="entry name" value="Neur_chan_lig-bd_sf"/>
</dbReference>
<feature type="transmembrane region" description="Helical" evidence="1">
    <location>
        <begin position="407"/>
        <end position="428"/>
    </location>
</feature>
<dbReference type="FunFam" id="2.70.170.10:FF:000028">
    <property type="entry name" value="AcetylCholine Receptor"/>
    <property type="match status" value="1"/>
</dbReference>
<dbReference type="PANTHER" id="PTHR18945">
    <property type="entry name" value="NEUROTRANSMITTER GATED ION CHANNEL"/>
    <property type="match status" value="1"/>
</dbReference>
<evidence type="ECO:0000313" key="5">
    <source>
        <dbReference type="RefSeq" id="XP_015509384.1"/>
    </source>
</evidence>
<evidence type="ECO:0000256" key="1">
    <source>
        <dbReference type="SAM" id="Phobius"/>
    </source>
</evidence>
<dbReference type="OrthoDB" id="410315at2759"/>
<dbReference type="GeneID" id="107216646"/>